<feature type="region of interest" description="Disordered" evidence="1">
    <location>
        <begin position="28"/>
        <end position="81"/>
    </location>
</feature>
<accession>A0ABR0BAD1</accession>
<keyword evidence="3" id="KW-1185">Reference proteome</keyword>
<evidence type="ECO:0000313" key="2">
    <source>
        <dbReference type="EMBL" id="KAK4045533.1"/>
    </source>
</evidence>
<comment type="caution">
    <text evidence="2">The sequence shown here is derived from an EMBL/GenBank/DDBJ whole genome shotgun (WGS) entry which is preliminary data.</text>
</comment>
<evidence type="ECO:0000256" key="1">
    <source>
        <dbReference type="SAM" id="MobiDB-lite"/>
    </source>
</evidence>
<feature type="compositionally biased region" description="Basic and acidic residues" evidence="1">
    <location>
        <begin position="187"/>
        <end position="199"/>
    </location>
</feature>
<feature type="compositionally biased region" description="Basic residues" evidence="1">
    <location>
        <begin position="136"/>
        <end position="145"/>
    </location>
</feature>
<evidence type="ECO:0000313" key="3">
    <source>
        <dbReference type="Proteomes" id="UP001234178"/>
    </source>
</evidence>
<protein>
    <submittedName>
        <fullName evidence="2">Uncharacterized protein</fullName>
    </submittedName>
</protein>
<dbReference type="Proteomes" id="UP001234178">
    <property type="component" value="Unassembled WGS sequence"/>
</dbReference>
<reference evidence="2 3" key="1">
    <citation type="journal article" date="2023" name="Nucleic Acids Res.">
        <title>The hologenome of Daphnia magna reveals possible DNA methylation and microbiome-mediated evolution of the host genome.</title>
        <authorList>
            <person name="Chaturvedi A."/>
            <person name="Li X."/>
            <person name="Dhandapani V."/>
            <person name="Marshall H."/>
            <person name="Kissane S."/>
            <person name="Cuenca-Cambronero M."/>
            <person name="Asole G."/>
            <person name="Calvet F."/>
            <person name="Ruiz-Romero M."/>
            <person name="Marangio P."/>
            <person name="Guigo R."/>
            <person name="Rago D."/>
            <person name="Mirbahai L."/>
            <person name="Eastwood N."/>
            <person name="Colbourne J.K."/>
            <person name="Zhou J."/>
            <person name="Mallon E."/>
            <person name="Orsini L."/>
        </authorList>
    </citation>
    <scope>NUCLEOTIDE SEQUENCE [LARGE SCALE GENOMIC DNA]</scope>
    <source>
        <strain evidence="2">LRV0_1</strain>
    </source>
</reference>
<feature type="region of interest" description="Disordered" evidence="1">
    <location>
        <begin position="136"/>
        <end position="199"/>
    </location>
</feature>
<dbReference type="EMBL" id="JAOYFB010000044">
    <property type="protein sequence ID" value="KAK4045533.1"/>
    <property type="molecule type" value="Genomic_DNA"/>
</dbReference>
<organism evidence="2 3">
    <name type="scientific">Daphnia magna</name>
    <dbReference type="NCBI Taxonomy" id="35525"/>
    <lineage>
        <taxon>Eukaryota</taxon>
        <taxon>Metazoa</taxon>
        <taxon>Ecdysozoa</taxon>
        <taxon>Arthropoda</taxon>
        <taxon>Crustacea</taxon>
        <taxon>Branchiopoda</taxon>
        <taxon>Diplostraca</taxon>
        <taxon>Cladocera</taxon>
        <taxon>Anomopoda</taxon>
        <taxon>Daphniidae</taxon>
        <taxon>Daphnia</taxon>
    </lineage>
</organism>
<sequence length="199" mass="21853">MGTHRPRRARDRPRTRLDTEARVPLFFAMSSSRPERASQANFRVGGHRAAGPFRPEADAEGTKKVSGRERMSPAVDSRGADPEFPEAMIARLVATRTGGGGKRGGGMLVGGPLETGFAPFATEKSWQSNKQGWLHAPRHVRRRPRGGAGRRGSQGTRCLQTRPTGAPRGSQGRGNRGRTGVARRRRLAENRRWKTMHDA</sequence>
<feature type="compositionally biased region" description="Basic and acidic residues" evidence="1">
    <location>
        <begin position="55"/>
        <end position="71"/>
    </location>
</feature>
<gene>
    <name evidence="2" type="ORF">OUZ56_033157</name>
</gene>
<proteinExistence type="predicted"/>
<name>A0ABR0BAD1_9CRUS</name>